<proteinExistence type="predicted"/>
<evidence type="ECO:0000256" key="1">
    <source>
        <dbReference type="SAM" id="MobiDB-lite"/>
    </source>
</evidence>
<feature type="region of interest" description="Disordered" evidence="1">
    <location>
        <begin position="97"/>
        <end position="124"/>
    </location>
</feature>
<accession>B4R303</accession>
<dbReference type="Proteomes" id="UP000000304">
    <property type="component" value="Chromosome X"/>
</dbReference>
<dbReference type="HOGENOM" id="CLU_2006301_0_0_1"/>
<dbReference type="EMBL" id="CM000366">
    <property type="protein sequence ID" value="EDX16857.1"/>
    <property type="molecule type" value="Genomic_DNA"/>
</dbReference>
<dbReference type="AlphaFoldDB" id="B4R303"/>
<evidence type="ECO:0000313" key="3">
    <source>
        <dbReference type="Proteomes" id="UP000000304"/>
    </source>
</evidence>
<gene>
    <name evidence="2" type="primary">Dsim\GD16567</name>
    <name evidence="2" type="ORF">Dsim_GD16567</name>
</gene>
<keyword evidence="3" id="KW-1185">Reference proteome</keyword>
<sequence>MEDGRRSTATEATMLNVITICQGPKEPTYDSFALPGRHHATMYFSVNRQPPEEQLGNGVEMETDTEATATHPTQNVKIFEWPGCSCATGKDGLAATSLMDAQPRQTTEQGAGRTKDAGPATSDG</sequence>
<name>B4R303_DROSI</name>
<evidence type="ECO:0000313" key="2">
    <source>
        <dbReference type="EMBL" id="EDX16857.1"/>
    </source>
</evidence>
<organism evidence="2 3">
    <name type="scientific">Drosophila simulans</name>
    <name type="common">Fruit fly</name>
    <dbReference type="NCBI Taxonomy" id="7240"/>
    <lineage>
        <taxon>Eukaryota</taxon>
        <taxon>Metazoa</taxon>
        <taxon>Ecdysozoa</taxon>
        <taxon>Arthropoda</taxon>
        <taxon>Hexapoda</taxon>
        <taxon>Insecta</taxon>
        <taxon>Pterygota</taxon>
        <taxon>Neoptera</taxon>
        <taxon>Endopterygota</taxon>
        <taxon>Diptera</taxon>
        <taxon>Brachycera</taxon>
        <taxon>Muscomorpha</taxon>
        <taxon>Ephydroidea</taxon>
        <taxon>Drosophilidae</taxon>
        <taxon>Drosophila</taxon>
        <taxon>Sophophora</taxon>
    </lineage>
</organism>
<reference evidence="2 3" key="1">
    <citation type="journal article" date="2007" name="Nature">
        <title>Evolution of genes and genomes on the Drosophila phylogeny.</title>
        <authorList>
            <consortium name="Drosophila 12 Genomes Consortium"/>
            <person name="Clark A.G."/>
            <person name="Eisen M.B."/>
            <person name="Smith D.R."/>
            <person name="Bergman C.M."/>
            <person name="Oliver B."/>
            <person name="Markow T.A."/>
            <person name="Kaufman T.C."/>
            <person name="Kellis M."/>
            <person name="Gelbart W."/>
            <person name="Iyer V.N."/>
            <person name="Pollard D.A."/>
            <person name="Sackton T.B."/>
            <person name="Larracuente A.M."/>
            <person name="Singh N.D."/>
            <person name="Abad J.P."/>
            <person name="Abt D.N."/>
            <person name="Adryan B."/>
            <person name="Aguade M."/>
            <person name="Akashi H."/>
            <person name="Anderson W.W."/>
            <person name="Aquadro C.F."/>
            <person name="Ardell D.H."/>
            <person name="Arguello R."/>
            <person name="Artieri C.G."/>
            <person name="Barbash D.A."/>
            <person name="Barker D."/>
            <person name="Barsanti P."/>
            <person name="Batterham P."/>
            <person name="Batzoglou S."/>
            <person name="Begun D."/>
            <person name="Bhutkar A."/>
            <person name="Blanco E."/>
            <person name="Bosak S.A."/>
            <person name="Bradley R.K."/>
            <person name="Brand A.D."/>
            <person name="Brent M.R."/>
            <person name="Brooks A.N."/>
            <person name="Brown R.H."/>
            <person name="Butlin R.K."/>
            <person name="Caggese C."/>
            <person name="Calvi B.R."/>
            <person name="Bernardo de Carvalho A."/>
            <person name="Caspi A."/>
            <person name="Castrezana S."/>
            <person name="Celniker S.E."/>
            <person name="Chang J.L."/>
            <person name="Chapple C."/>
            <person name="Chatterji S."/>
            <person name="Chinwalla A."/>
            <person name="Civetta A."/>
            <person name="Clifton S.W."/>
            <person name="Comeron J.M."/>
            <person name="Costello J.C."/>
            <person name="Coyne J.A."/>
            <person name="Daub J."/>
            <person name="David R.G."/>
            <person name="Delcher A.L."/>
            <person name="Delehaunty K."/>
            <person name="Do C.B."/>
            <person name="Ebling H."/>
            <person name="Edwards K."/>
            <person name="Eickbush T."/>
            <person name="Evans J.D."/>
            <person name="Filipski A."/>
            <person name="Findeiss S."/>
            <person name="Freyhult E."/>
            <person name="Fulton L."/>
            <person name="Fulton R."/>
            <person name="Garcia A.C."/>
            <person name="Gardiner A."/>
            <person name="Garfield D.A."/>
            <person name="Garvin B.E."/>
            <person name="Gibson G."/>
            <person name="Gilbert D."/>
            <person name="Gnerre S."/>
            <person name="Godfrey J."/>
            <person name="Good R."/>
            <person name="Gotea V."/>
            <person name="Gravely B."/>
            <person name="Greenberg A.J."/>
            <person name="Griffiths-Jones S."/>
            <person name="Gross S."/>
            <person name="Guigo R."/>
            <person name="Gustafson E.A."/>
            <person name="Haerty W."/>
            <person name="Hahn M.W."/>
            <person name="Halligan D.L."/>
            <person name="Halpern A.L."/>
            <person name="Halter G.M."/>
            <person name="Han M.V."/>
            <person name="Heger A."/>
            <person name="Hillier L."/>
            <person name="Hinrichs A.S."/>
            <person name="Holmes I."/>
            <person name="Hoskins R.A."/>
            <person name="Hubisz M.J."/>
            <person name="Hultmark D."/>
            <person name="Huntley M.A."/>
            <person name="Jaffe D.B."/>
            <person name="Jagadeeshan S."/>
            <person name="Jeck W.R."/>
            <person name="Johnson J."/>
            <person name="Jones C.D."/>
            <person name="Jordan W.C."/>
            <person name="Karpen G.H."/>
            <person name="Kataoka E."/>
            <person name="Keightley P.D."/>
            <person name="Kheradpour P."/>
            <person name="Kirkness E.F."/>
            <person name="Koerich L.B."/>
            <person name="Kristiansen K."/>
            <person name="Kudrna D."/>
            <person name="Kulathinal R.J."/>
            <person name="Kumar S."/>
            <person name="Kwok R."/>
            <person name="Lander E."/>
            <person name="Langley C.H."/>
            <person name="Lapoint R."/>
            <person name="Lazzaro B.P."/>
            <person name="Lee S.J."/>
            <person name="Levesque L."/>
            <person name="Li R."/>
            <person name="Lin C.F."/>
            <person name="Lin M.F."/>
            <person name="Lindblad-Toh K."/>
            <person name="Llopart A."/>
            <person name="Long M."/>
            <person name="Low L."/>
            <person name="Lozovsky E."/>
            <person name="Lu J."/>
            <person name="Luo M."/>
            <person name="Machado C.A."/>
            <person name="Makalowski W."/>
            <person name="Marzo M."/>
            <person name="Matsuda M."/>
            <person name="Matzkin L."/>
            <person name="McAllister B."/>
            <person name="McBride C.S."/>
            <person name="McKernan B."/>
            <person name="McKernan K."/>
            <person name="Mendez-Lago M."/>
            <person name="Minx P."/>
            <person name="Mollenhauer M.U."/>
            <person name="Montooth K."/>
            <person name="Mount S.M."/>
            <person name="Mu X."/>
            <person name="Myers E."/>
            <person name="Negre B."/>
            <person name="Newfeld S."/>
            <person name="Nielsen R."/>
            <person name="Noor M.A."/>
            <person name="O'Grady P."/>
            <person name="Pachter L."/>
            <person name="Papaceit M."/>
            <person name="Parisi M.J."/>
            <person name="Parisi M."/>
            <person name="Parts L."/>
            <person name="Pedersen J.S."/>
            <person name="Pesole G."/>
            <person name="Phillippy A.M."/>
            <person name="Ponting C.P."/>
            <person name="Pop M."/>
            <person name="Porcelli D."/>
            <person name="Powell J.R."/>
            <person name="Prohaska S."/>
            <person name="Pruitt K."/>
            <person name="Puig M."/>
            <person name="Quesneville H."/>
            <person name="Ram K.R."/>
            <person name="Rand D."/>
            <person name="Rasmussen M.D."/>
            <person name="Reed L.K."/>
            <person name="Reenan R."/>
            <person name="Reily A."/>
            <person name="Remington K.A."/>
            <person name="Rieger T.T."/>
            <person name="Ritchie M.G."/>
            <person name="Robin C."/>
            <person name="Rogers Y.H."/>
            <person name="Rohde C."/>
            <person name="Rozas J."/>
            <person name="Rubenfield M.J."/>
            <person name="Ruiz A."/>
            <person name="Russo S."/>
            <person name="Salzberg S.L."/>
            <person name="Sanchez-Gracia A."/>
            <person name="Saranga D.J."/>
            <person name="Sato H."/>
            <person name="Schaeffer S.W."/>
            <person name="Schatz M.C."/>
            <person name="Schlenke T."/>
            <person name="Schwartz R."/>
            <person name="Segarra C."/>
            <person name="Singh R.S."/>
            <person name="Sirot L."/>
            <person name="Sirota M."/>
            <person name="Sisneros N.B."/>
            <person name="Smith C.D."/>
            <person name="Smith T.F."/>
            <person name="Spieth J."/>
            <person name="Stage D.E."/>
            <person name="Stark A."/>
            <person name="Stephan W."/>
            <person name="Strausberg R.L."/>
            <person name="Strempel S."/>
            <person name="Sturgill D."/>
            <person name="Sutton G."/>
            <person name="Sutton G.G."/>
            <person name="Tao W."/>
            <person name="Teichmann S."/>
            <person name="Tobari Y.N."/>
            <person name="Tomimura Y."/>
            <person name="Tsolas J.M."/>
            <person name="Valente V.L."/>
            <person name="Venter E."/>
            <person name="Venter J.C."/>
            <person name="Vicario S."/>
            <person name="Vieira F.G."/>
            <person name="Vilella A.J."/>
            <person name="Villasante A."/>
            <person name="Walenz B."/>
            <person name="Wang J."/>
            <person name="Wasserman M."/>
            <person name="Watts T."/>
            <person name="Wilson D."/>
            <person name="Wilson R.K."/>
            <person name="Wing R.A."/>
            <person name="Wolfner M.F."/>
            <person name="Wong A."/>
            <person name="Wong G.K."/>
            <person name="Wu C.I."/>
            <person name="Wu G."/>
            <person name="Yamamoto D."/>
            <person name="Yang H.P."/>
            <person name="Yang S.P."/>
            <person name="Yorke J.A."/>
            <person name="Yoshida K."/>
            <person name="Zdobnov E."/>
            <person name="Zhang P."/>
            <person name="Zhang Y."/>
            <person name="Zimin A.V."/>
            <person name="Baldwin J."/>
            <person name="Abdouelleil A."/>
            <person name="Abdulkadir J."/>
            <person name="Abebe A."/>
            <person name="Abera B."/>
            <person name="Abreu J."/>
            <person name="Acer S.C."/>
            <person name="Aftuck L."/>
            <person name="Alexander A."/>
            <person name="An P."/>
            <person name="Anderson E."/>
            <person name="Anderson S."/>
            <person name="Arachi H."/>
            <person name="Azer M."/>
            <person name="Bachantsang P."/>
            <person name="Barry A."/>
            <person name="Bayul T."/>
            <person name="Berlin A."/>
            <person name="Bessette D."/>
            <person name="Bloom T."/>
            <person name="Blye J."/>
            <person name="Boguslavskiy L."/>
            <person name="Bonnet C."/>
            <person name="Boukhgalter B."/>
            <person name="Bourzgui I."/>
            <person name="Brown A."/>
            <person name="Cahill P."/>
            <person name="Channer S."/>
            <person name="Cheshatsang Y."/>
            <person name="Chuda L."/>
            <person name="Citroen M."/>
            <person name="Collymore A."/>
            <person name="Cooke P."/>
            <person name="Costello M."/>
            <person name="D'Aco K."/>
            <person name="Daza R."/>
            <person name="De Haan G."/>
            <person name="DeGray S."/>
            <person name="DeMaso C."/>
            <person name="Dhargay N."/>
            <person name="Dooley K."/>
            <person name="Dooley E."/>
            <person name="Doricent M."/>
            <person name="Dorje P."/>
            <person name="Dorjee K."/>
            <person name="Dupes A."/>
            <person name="Elong R."/>
            <person name="Falk J."/>
            <person name="Farina A."/>
            <person name="Faro S."/>
            <person name="Ferguson D."/>
            <person name="Fisher S."/>
            <person name="Foley C.D."/>
            <person name="Franke A."/>
            <person name="Friedrich D."/>
            <person name="Gadbois L."/>
            <person name="Gearin G."/>
            <person name="Gearin C.R."/>
            <person name="Giannoukos G."/>
            <person name="Goode T."/>
            <person name="Graham J."/>
            <person name="Grandbois E."/>
            <person name="Grewal S."/>
            <person name="Gyaltsen K."/>
            <person name="Hafez N."/>
            <person name="Hagos B."/>
            <person name="Hall J."/>
            <person name="Henson C."/>
            <person name="Hollinger A."/>
            <person name="Honan T."/>
            <person name="Huard M.D."/>
            <person name="Hughes L."/>
            <person name="Hurhula B."/>
            <person name="Husby M.E."/>
            <person name="Kamat A."/>
            <person name="Kanga B."/>
            <person name="Kashin S."/>
            <person name="Khazanovich D."/>
            <person name="Kisner P."/>
            <person name="Lance K."/>
            <person name="Lara M."/>
            <person name="Lee W."/>
            <person name="Lennon N."/>
            <person name="Letendre F."/>
            <person name="LeVine R."/>
            <person name="Lipovsky A."/>
            <person name="Liu X."/>
            <person name="Liu J."/>
            <person name="Liu S."/>
            <person name="Lokyitsang T."/>
            <person name="Lokyitsang Y."/>
            <person name="Lubonja R."/>
            <person name="Lui A."/>
            <person name="MacDonald P."/>
            <person name="Magnisalis V."/>
            <person name="Maru K."/>
            <person name="Matthews C."/>
            <person name="McCusker W."/>
            <person name="McDonough S."/>
            <person name="Mehta T."/>
            <person name="Meldrim J."/>
            <person name="Meneus L."/>
            <person name="Mihai O."/>
            <person name="Mihalev A."/>
            <person name="Mihova T."/>
            <person name="Mittelman R."/>
            <person name="Mlenga V."/>
            <person name="Montmayeur A."/>
            <person name="Mulrain L."/>
            <person name="Navidi A."/>
            <person name="Naylor J."/>
            <person name="Negash T."/>
            <person name="Nguyen T."/>
            <person name="Nguyen N."/>
            <person name="Nicol R."/>
            <person name="Norbu C."/>
            <person name="Norbu N."/>
            <person name="Novod N."/>
            <person name="O'Neill B."/>
            <person name="Osman S."/>
            <person name="Markiewicz E."/>
            <person name="Oyono O.L."/>
            <person name="Patti C."/>
            <person name="Phunkhang P."/>
            <person name="Pierre F."/>
            <person name="Priest M."/>
            <person name="Raghuraman S."/>
            <person name="Rege F."/>
            <person name="Reyes R."/>
            <person name="Rise C."/>
            <person name="Rogov P."/>
            <person name="Ross K."/>
            <person name="Ryan E."/>
            <person name="Settipalli S."/>
            <person name="Shea T."/>
            <person name="Sherpa N."/>
            <person name="Shi L."/>
            <person name="Shih D."/>
            <person name="Sparrow T."/>
            <person name="Spaulding J."/>
            <person name="Stalker J."/>
            <person name="Stange-Thomann N."/>
            <person name="Stavropoulos S."/>
            <person name="Stone C."/>
            <person name="Strader C."/>
            <person name="Tesfaye S."/>
            <person name="Thomson T."/>
            <person name="Thoulutsang Y."/>
            <person name="Thoulutsang D."/>
            <person name="Topham K."/>
            <person name="Topping I."/>
            <person name="Tsamla T."/>
            <person name="Vassiliev H."/>
            <person name="Vo A."/>
            <person name="Wangchuk T."/>
            <person name="Wangdi T."/>
            <person name="Weiand M."/>
            <person name="Wilkinson J."/>
            <person name="Wilson A."/>
            <person name="Yadav S."/>
            <person name="Young G."/>
            <person name="Yu Q."/>
            <person name="Zembek L."/>
            <person name="Zhong D."/>
            <person name="Zimmer A."/>
            <person name="Zwirko Z."/>
            <person name="Jaffe D.B."/>
            <person name="Alvarez P."/>
            <person name="Brockman W."/>
            <person name="Butler J."/>
            <person name="Chin C."/>
            <person name="Gnerre S."/>
            <person name="Grabherr M."/>
            <person name="Kleber M."/>
            <person name="Mauceli E."/>
            <person name="MacCallum I."/>
        </authorList>
    </citation>
    <scope>NUCLEOTIDE SEQUENCE [LARGE SCALE GENOMIC DNA]</scope>
    <source>
        <strain evidence="3">white501</strain>
    </source>
</reference>
<protein>
    <submittedName>
        <fullName evidence="2">GD16567</fullName>
    </submittedName>
</protein>